<organism evidence="15 16">
    <name type="scientific">Mycobacterium persicum</name>
    <dbReference type="NCBI Taxonomy" id="1487726"/>
    <lineage>
        <taxon>Bacteria</taxon>
        <taxon>Bacillati</taxon>
        <taxon>Actinomycetota</taxon>
        <taxon>Actinomycetes</taxon>
        <taxon>Mycobacteriales</taxon>
        <taxon>Mycobacteriaceae</taxon>
        <taxon>Mycobacterium</taxon>
    </lineage>
</organism>
<dbReference type="PRINTS" id="PR00409">
    <property type="entry name" value="PHDIOXRDTASE"/>
</dbReference>
<gene>
    <name evidence="15" type="primary">pht2_2</name>
    <name evidence="15" type="ORF">LAUMK4_01775</name>
</gene>
<evidence type="ECO:0000256" key="10">
    <source>
        <dbReference type="ARBA" id="ARBA00023221"/>
    </source>
</evidence>
<dbReference type="CDD" id="cd00207">
    <property type="entry name" value="fer2"/>
    <property type="match status" value="1"/>
</dbReference>
<name>A0ABY6RG83_9MYCO</name>
<reference evidence="15 16" key="1">
    <citation type="submission" date="2018-09" db="EMBL/GenBank/DDBJ databases">
        <authorList>
            <person name="Tagini F."/>
        </authorList>
    </citation>
    <scope>NUCLEOTIDE SEQUENCE [LARGE SCALE GENOMIC DNA]</scope>
    <source>
        <strain evidence="15 16">MK4</strain>
    </source>
</reference>
<keyword evidence="7 15" id="KW-0560">Oxidoreductase</keyword>
<dbReference type="InterPro" id="IPR006058">
    <property type="entry name" value="2Fe2S_fd_BS"/>
</dbReference>
<keyword evidence="5" id="KW-0479">Metal-binding</keyword>
<dbReference type="Gene3D" id="2.102.10.10">
    <property type="entry name" value="Rieske [2Fe-2S] iron-sulphur domain"/>
    <property type="match status" value="1"/>
</dbReference>
<comment type="caution">
    <text evidence="15">The sequence shown here is derived from an EMBL/GenBank/DDBJ whole genome shotgun (WGS) entry which is preliminary data.</text>
</comment>
<comment type="cofactor">
    <cofactor evidence="2">
        <name>FAD</name>
        <dbReference type="ChEBI" id="CHEBI:57692"/>
    </cofactor>
</comment>
<dbReference type="Gene3D" id="3.40.50.80">
    <property type="entry name" value="Nucleotide-binding domain of ferredoxin-NADP reductase (FNR) module"/>
    <property type="match status" value="1"/>
</dbReference>
<sequence>MVDPAVNRIRAQSNSIVAEGIWASRPTDLYDGGRRDRFATALWGVRTLFGGFASASRWDPSRVSPVRRTHLATVVGRELVAPDVVALTLADPDGGLLPSWTPGAHIDVHLPSGRRRQYSLCGRPGRRTDYRIAIRRIADGGGGSVEMHEAYDVGDPLVFEGPHNAFHLGTAEPDLLFVIGGIGVTPILPMIQAAQQRGTPWRAVYAGRSRDQMPLLGEVVSVAPERVTVWADDERGRCPSVDDLLDGAGPRTAVYVCGPTPMLEAVRAARARHAHAPLHYERFSPPPVVDGIPFELELGRSGRVLTVPANRTALDVMRDSDPTTAYSCQQGFCGTCKVKVLAGQVDHRGRAAEADDEMLVCVCPGRRAAGWSSTAEGAARQVFVEGTVLFRRGRLSFVPRRTAQMAKPPLSMKPTGWFQVAWCDEIGVGDVLRMKYFDQELVAWRAESGRLTVMNAYCEHLGAHLGYGGKVVGEVLQCPFHGWQWSQQGRNVCIPYQDRPNRGRRIATYPVVERNESVYIWHDVEGREPFFDAPDVFASFGEGAAADYYPPQRLYRPALELHPQYVLENGVDFAHFKYVHNTPIVPVFTRHDFAAPVSFVDFTITFEGDDGQQIEDVNSGVQAVNGGLGVAVTKSWGMVDNRTISAITPVDESTSDVRFMVYIGRTAGKDPARAELKAREFGQEVIRQFEQDIDIWAHQRYSDRPALTPDEFQGFTAIRTWAKQFYPDGRGGSIADGYAASRAAGRQ</sequence>
<dbReference type="Pfam" id="PF00355">
    <property type="entry name" value="Rieske"/>
    <property type="match status" value="1"/>
</dbReference>
<dbReference type="GO" id="GO:0018620">
    <property type="term" value="F:phthalate 4,5-dioxygenase activity"/>
    <property type="evidence" value="ECO:0007669"/>
    <property type="project" value="UniProtKB-EC"/>
</dbReference>
<keyword evidence="16" id="KW-1185">Reference proteome</keyword>
<dbReference type="InterPro" id="IPR050415">
    <property type="entry name" value="MRET"/>
</dbReference>
<dbReference type="PANTHER" id="PTHR47354">
    <property type="entry name" value="NADH OXIDOREDUCTASE HCR"/>
    <property type="match status" value="1"/>
</dbReference>
<dbReference type="Gene3D" id="2.40.30.10">
    <property type="entry name" value="Translation factors"/>
    <property type="match status" value="1"/>
</dbReference>
<evidence type="ECO:0000256" key="5">
    <source>
        <dbReference type="ARBA" id="ARBA00022723"/>
    </source>
</evidence>
<dbReference type="SUPFAM" id="SSF52343">
    <property type="entry name" value="Ferredoxin reductase-like, C-terminal NADP-linked domain"/>
    <property type="match status" value="1"/>
</dbReference>
<dbReference type="InterPro" id="IPR017941">
    <property type="entry name" value="Rieske_2Fe-2S"/>
</dbReference>
<evidence type="ECO:0000256" key="9">
    <source>
        <dbReference type="ARBA" id="ARBA00023014"/>
    </source>
</evidence>
<keyword evidence="4" id="KW-0001">2Fe-2S</keyword>
<evidence type="ECO:0000256" key="12">
    <source>
        <dbReference type="ARBA" id="ARBA00046982"/>
    </source>
</evidence>
<comment type="subunit">
    <text evidence="12">Homotrimer. The two-component system 3-ketosteroid-9-alpha-monooxygenase is composed of an oxygenase component KshA and a reductase component KshB.</text>
</comment>
<evidence type="ECO:0000259" key="13">
    <source>
        <dbReference type="PROSITE" id="PS51296"/>
    </source>
</evidence>
<dbReference type="InterPro" id="IPR012675">
    <property type="entry name" value="Beta-grasp_dom_sf"/>
</dbReference>
<evidence type="ECO:0000256" key="11">
    <source>
        <dbReference type="ARBA" id="ARBA00030944"/>
    </source>
</evidence>
<evidence type="ECO:0000256" key="3">
    <source>
        <dbReference type="ARBA" id="ARBA00022630"/>
    </source>
</evidence>
<feature type="domain" description="FAD-binding FR-type" evidence="14">
    <location>
        <begin position="67"/>
        <end position="169"/>
    </location>
</feature>
<dbReference type="SUPFAM" id="SSF54292">
    <property type="entry name" value="2Fe-2S ferredoxin-like"/>
    <property type="match status" value="1"/>
</dbReference>
<dbReference type="SUPFAM" id="SSF55961">
    <property type="entry name" value="Bet v1-like"/>
    <property type="match status" value="1"/>
</dbReference>
<evidence type="ECO:0000313" key="16">
    <source>
        <dbReference type="Proteomes" id="UP000271464"/>
    </source>
</evidence>
<dbReference type="PROSITE" id="PS51384">
    <property type="entry name" value="FAD_FR"/>
    <property type="match status" value="1"/>
</dbReference>
<dbReference type="PANTHER" id="PTHR47354:SF1">
    <property type="entry name" value="CARNITINE MONOOXYGENASE REDUCTASE SUBUNIT"/>
    <property type="match status" value="1"/>
</dbReference>
<dbReference type="InterPro" id="IPR045605">
    <property type="entry name" value="KshA-like_C"/>
</dbReference>
<dbReference type="PROSITE" id="PS51296">
    <property type="entry name" value="RIESKE"/>
    <property type="match status" value="1"/>
</dbReference>
<evidence type="ECO:0000256" key="4">
    <source>
        <dbReference type="ARBA" id="ARBA00022714"/>
    </source>
</evidence>
<dbReference type="SUPFAM" id="SSF63380">
    <property type="entry name" value="Riboflavin synthase domain-like"/>
    <property type="match status" value="1"/>
</dbReference>
<evidence type="ECO:0000256" key="8">
    <source>
        <dbReference type="ARBA" id="ARBA00023004"/>
    </source>
</evidence>
<keyword evidence="3" id="KW-0285">Flavoprotein</keyword>
<feature type="domain" description="Rieske" evidence="13">
    <location>
        <begin position="417"/>
        <end position="520"/>
    </location>
</feature>
<dbReference type="Pfam" id="PF19298">
    <property type="entry name" value="KshA_C"/>
    <property type="match status" value="1"/>
</dbReference>
<dbReference type="InterPro" id="IPR017927">
    <property type="entry name" value="FAD-bd_FR_type"/>
</dbReference>
<dbReference type="Pfam" id="PF00175">
    <property type="entry name" value="NAD_binding_1"/>
    <property type="match status" value="1"/>
</dbReference>
<dbReference type="PROSITE" id="PS00197">
    <property type="entry name" value="2FE2S_FER_1"/>
    <property type="match status" value="1"/>
</dbReference>
<dbReference type="CDD" id="cd03469">
    <property type="entry name" value="Rieske_RO_Alpha_N"/>
    <property type="match status" value="1"/>
</dbReference>
<evidence type="ECO:0000313" key="15">
    <source>
        <dbReference type="EMBL" id="VAZ91436.1"/>
    </source>
</evidence>
<keyword evidence="8" id="KW-0408">Iron</keyword>
<dbReference type="Pfam" id="PF00111">
    <property type="entry name" value="Fer2"/>
    <property type="match status" value="1"/>
</dbReference>
<evidence type="ECO:0000256" key="1">
    <source>
        <dbReference type="ARBA" id="ARBA00001962"/>
    </source>
</evidence>
<dbReference type="InterPro" id="IPR001433">
    <property type="entry name" value="OxRdtase_FAD/NAD-bd"/>
</dbReference>
<protein>
    <recommendedName>
        <fullName evidence="11">Rieske-type oxygenase</fullName>
    </recommendedName>
</protein>
<accession>A0ABY6RG83</accession>
<dbReference type="Gene3D" id="3.90.380.10">
    <property type="entry name" value="Naphthalene 1,2-dioxygenase Alpha Subunit, Chain A, domain 1"/>
    <property type="match status" value="1"/>
</dbReference>
<keyword evidence="9" id="KW-0411">Iron-sulfur</keyword>
<evidence type="ECO:0000259" key="14">
    <source>
        <dbReference type="PROSITE" id="PS51384"/>
    </source>
</evidence>
<dbReference type="InterPro" id="IPR001041">
    <property type="entry name" value="2Fe-2S_ferredoxin-type"/>
</dbReference>
<dbReference type="InterPro" id="IPR039261">
    <property type="entry name" value="FNR_nucleotide-bd"/>
</dbReference>
<dbReference type="InterPro" id="IPR036010">
    <property type="entry name" value="2Fe-2S_ferredoxin-like_sf"/>
</dbReference>
<dbReference type="InterPro" id="IPR017938">
    <property type="entry name" value="Riboflavin_synthase-like_b-brl"/>
</dbReference>
<proteinExistence type="predicted"/>
<evidence type="ECO:0000256" key="7">
    <source>
        <dbReference type="ARBA" id="ARBA00023002"/>
    </source>
</evidence>
<keyword evidence="6" id="KW-0442">Lipid degradation</keyword>
<dbReference type="Proteomes" id="UP000271464">
    <property type="component" value="Unassembled WGS sequence"/>
</dbReference>
<dbReference type="Gene3D" id="3.10.20.30">
    <property type="match status" value="1"/>
</dbReference>
<evidence type="ECO:0000256" key="6">
    <source>
        <dbReference type="ARBA" id="ARBA00022963"/>
    </source>
</evidence>
<keyword evidence="10" id="KW-0753">Steroid metabolism</keyword>
<dbReference type="CDD" id="cd06185">
    <property type="entry name" value="PDR_like"/>
    <property type="match status" value="1"/>
</dbReference>
<dbReference type="InterPro" id="IPR036922">
    <property type="entry name" value="Rieske_2Fe-2S_sf"/>
</dbReference>
<comment type="cofactor">
    <cofactor evidence="1">
        <name>Fe cation</name>
        <dbReference type="ChEBI" id="CHEBI:24875"/>
    </cofactor>
</comment>
<dbReference type="SUPFAM" id="SSF50022">
    <property type="entry name" value="ISP domain"/>
    <property type="match status" value="1"/>
</dbReference>
<dbReference type="EMBL" id="UPHM01000037">
    <property type="protein sequence ID" value="VAZ91436.1"/>
    <property type="molecule type" value="Genomic_DNA"/>
</dbReference>
<evidence type="ECO:0000256" key="2">
    <source>
        <dbReference type="ARBA" id="ARBA00001974"/>
    </source>
</evidence>
<keyword evidence="10" id="KW-0443">Lipid metabolism</keyword>